<dbReference type="Pfam" id="PF01966">
    <property type="entry name" value="HD"/>
    <property type="match status" value="1"/>
</dbReference>
<keyword evidence="3" id="KW-1185">Reference proteome</keyword>
<evidence type="ECO:0000313" key="2">
    <source>
        <dbReference type="EMBL" id="ELR66459.1"/>
    </source>
</evidence>
<name>L8JG13_9GAMM</name>
<proteinExistence type="predicted"/>
<gene>
    <name evidence="2" type="ORF">C942_04157</name>
</gene>
<dbReference type="GO" id="GO:0016787">
    <property type="term" value="F:hydrolase activity"/>
    <property type="evidence" value="ECO:0007669"/>
    <property type="project" value="UniProtKB-KW"/>
</dbReference>
<sequence>MTLVEQFEAKLLEYIQDEMVQDLAHDISHVLRVVNTAKSLCQKEHAIEEVVVPAAYLHDCFSFEKNHPNRSQSSKFAADKAVHFLADIGYPSKYLGAIRHAILAHSFSADITPKTLEAEIVQDADRLDALGAIGIARCLQVSSKLGRPLYSNDDAFCISRAPDDSSYTIDHFYTKLLSLASTMKTDSARAEAEIRTSFMQEYLKQMEAEVSGN</sequence>
<accession>L8JG13</accession>
<keyword evidence="2" id="KW-0378">Hydrolase</keyword>
<protein>
    <submittedName>
        <fullName evidence="2">Metal-dependent phosphohydrolase</fullName>
    </submittedName>
</protein>
<comment type="caution">
    <text evidence="2">The sequence shown here is derived from an EMBL/GenBank/DDBJ whole genome shotgun (WGS) entry which is preliminary data.</text>
</comment>
<dbReference type="Proteomes" id="UP000011134">
    <property type="component" value="Unassembled WGS sequence"/>
</dbReference>
<dbReference type="PATRIC" id="fig|1056511.3.peg.987"/>
<dbReference type="InterPro" id="IPR003607">
    <property type="entry name" value="HD/PDEase_dom"/>
</dbReference>
<dbReference type="RefSeq" id="WP_007463098.1">
    <property type="nucleotide sequence ID" value="NZ_AMZO01000006.1"/>
</dbReference>
<dbReference type="Gene3D" id="1.10.3210.50">
    <property type="match status" value="1"/>
</dbReference>
<dbReference type="PANTHER" id="PTHR33594">
    <property type="entry name" value="SUPERFAMILY HYDROLASE, PUTATIVE (AFU_ORTHOLOGUE AFUA_1G03035)-RELATED"/>
    <property type="match status" value="1"/>
</dbReference>
<reference evidence="2 3" key="1">
    <citation type="submission" date="2012-12" db="EMBL/GenBank/DDBJ databases">
        <title>Genome Assembly of Photobacterium sp. AK15.</title>
        <authorList>
            <person name="Khatri I."/>
            <person name="Vaidya B."/>
            <person name="Srinivas T.N.R."/>
            <person name="Subramanian S."/>
            <person name="Pinnaka A."/>
        </authorList>
    </citation>
    <scope>NUCLEOTIDE SEQUENCE [LARGE SCALE GENOMIC DNA]</scope>
    <source>
        <strain evidence="2 3">AK15</strain>
    </source>
</reference>
<dbReference type="InterPro" id="IPR006674">
    <property type="entry name" value="HD_domain"/>
</dbReference>
<dbReference type="CDD" id="cd00077">
    <property type="entry name" value="HDc"/>
    <property type="match status" value="1"/>
</dbReference>
<feature type="domain" description="HD" evidence="1">
    <location>
        <begin position="26"/>
        <end position="130"/>
    </location>
</feature>
<dbReference type="PROSITE" id="PS51831">
    <property type="entry name" value="HD"/>
    <property type="match status" value="1"/>
</dbReference>
<dbReference type="EMBL" id="AMZO01000006">
    <property type="protein sequence ID" value="ELR66459.1"/>
    <property type="molecule type" value="Genomic_DNA"/>
</dbReference>
<dbReference type="OrthoDB" id="9797344at2"/>
<dbReference type="AlphaFoldDB" id="L8JG13"/>
<evidence type="ECO:0000259" key="1">
    <source>
        <dbReference type="PROSITE" id="PS51831"/>
    </source>
</evidence>
<dbReference type="SUPFAM" id="SSF109604">
    <property type="entry name" value="HD-domain/PDEase-like"/>
    <property type="match status" value="1"/>
</dbReference>
<evidence type="ECO:0000313" key="3">
    <source>
        <dbReference type="Proteomes" id="UP000011134"/>
    </source>
</evidence>
<organism evidence="2 3">
    <name type="scientific">Photobacterium marinum</name>
    <dbReference type="NCBI Taxonomy" id="1056511"/>
    <lineage>
        <taxon>Bacteria</taxon>
        <taxon>Pseudomonadati</taxon>
        <taxon>Pseudomonadota</taxon>
        <taxon>Gammaproteobacteria</taxon>
        <taxon>Vibrionales</taxon>
        <taxon>Vibrionaceae</taxon>
        <taxon>Photobacterium</taxon>
    </lineage>
</organism>
<dbReference type="SMART" id="SM00471">
    <property type="entry name" value="HDc"/>
    <property type="match status" value="1"/>
</dbReference>
<dbReference type="PANTHER" id="PTHR33594:SF1">
    <property type="entry name" value="HD_PDEASE DOMAIN-CONTAINING PROTEIN"/>
    <property type="match status" value="1"/>
</dbReference>